<gene>
    <name evidence="1" type="ORF">RCL2_001837500</name>
</gene>
<protein>
    <submittedName>
        <fullName evidence="1">Uncharacterized protein</fullName>
    </submittedName>
</protein>
<accession>A0A8H3LMT6</accession>
<name>A0A8H3LMT6_9GLOM</name>
<evidence type="ECO:0000313" key="2">
    <source>
        <dbReference type="Proteomes" id="UP000615446"/>
    </source>
</evidence>
<reference evidence="1" key="1">
    <citation type="submission" date="2019-10" db="EMBL/GenBank/DDBJ databases">
        <title>Conservation and host-specific expression of non-tandemly repeated heterogenous ribosome RNA gene in arbuscular mycorrhizal fungi.</title>
        <authorList>
            <person name="Maeda T."/>
            <person name="Kobayashi Y."/>
            <person name="Nakagawa T."/>
            <person name="Ezawa T."/>
            <person name="Yamaguchi K."/>
            <person name="Bino T."/>
            <person name="Nishimoto Y."/>
            <person name="Shigenobu S."/>
            <person name="Kawaguchi M."/>
        </authorList>
    </citation>
    <scope>NUCLEOTIDE SEQUENCE</scope>
    <source>
        <strain evidence="1">HR1</strain>
    </source>
</reference>
<dbReference type="Proteomes" id="UP000615446">
    <property type="component" value="Unassembled WGS sequence"/>
</dbReference>
<organism evidence="1 2">
    <name type="scientific">Rhizophagus clarus</name>
    <dbReference type="NCBI Taxonomy" id="94130"/>
    <lineage>
        <taxon>Eukaryota</taxon>
        <taxon>Fungi</taxon>
        <taxon>Fungi incertae sedis</taxon>
        <taxon>Mucoromycota</taxon>
        <taxon>Glomeromycotina</taxon>
        <taxon>Glomeromycetes</taxon>
        <taxon>Glomerales</taxon>
        <taxon>Glomeraceae</taxon>
        <taxon>Rhizophagus</taxon>
    </lineage>
</organism>
<proteinExistence type="predicted"/>
<dbReference type="AlphaFoldDB" id="A0A8H3LMT6"/>
<comment type="caution">
    <text evidence="1">The sequence shown here is derived from an EMBL/GenBank/DDBJ whole genome shotgun (WGS) entry which is preliminary data.</text>
</comment>
<evidence type="ECO:0000313" key="1">
    <source>
        <dbReference type="EMBL" id="GES91568.1"/>
    </source>
</evidence>
<sequence>MYSLIKRSSRSTNIRVLLFWEELSLFKTSLLFSIRDLFSVHYVTELNDNQSSLKHNIFYYERMIPTTNLR</sequence>
<dbReference type="EMBL" id="BLAL01000206">
    <property type="protein sequence ID" value="GES91568.1"/>
    <property type="molecule type" value="Genomic_DNA"/>
</dbReference>